<dbReference type="EMBL" id="CABFWF030000007">
    <property type="protein sequence ID" value="CAD7029287.1"/>
    <property type="molecule type" value="Genomic_DNA"/>
</dbReference>
<reference evidence="2 3" key="1">
    <citation type="submission" date="2020-11" db="EMBL/GenBank/DDBJ databases">
        <authorList>
            <person name="Lassalle F."/>
        </authorList>
    </citation>
    <scope>NUCLEOTIDE SEQUENCE [LARGE SCALE GENOMIC DNA]</scope>
    <source>
        <strain evidence="2 3">JC140</strain>
    </source>
</reference>
<evidence type="ECO:0000256" key="1">
    <source>
        <dbReference type="SAM" id="SignalP"/>
    </source>
</evidence>
<evidence type="ECO:0008006" key="4">
    <source>
        <dbReference type="Google" id="ProtNLM"/>
    </source>
</evidence>
<feature type="chain" id="PRO_5047199001" description="DUF4864 domain-containing protein" evidence="1">
    <location>
        <begin position="23"/>
        <end position="141"/>
    </location>
</feature>
<feature type="signal peptide" evidence="1">
    <location>
        <begin position="1"/>
        <end position="22"/>
    </location>
</feature>
<name>A0ABN7JG62_9HYPH</name>
<gene>
    <name evidence="2" type="ORF">REJC140_02696</name>
</gene>
<protein>
    <recommendedName>
        <fullName evidence="4">DUF4864 domain-containing protein</fullName>
    </recommendedName>
</protein>
<keyword evidence="1" id="KW-0732">Signal</keyword>
<accession>A0ABN7JG62</accession>
<dbReference type="Proteomes" id="UP000606921">
    <property type="component" value="Unassembled WGS sequence"/>
</dbReference>
<comment type="caution">
    <text evidence="2">The sequence shown here is derived from an EMBL/GenBank/DDBJ whole genome shotgun (WGS) entry which is preliminary data.</text>
</comment>
<dbReference type="Pfam" id="PF16156">
    <property type="entry name" value="DUF4864"/>
    <property type="match status" value="1"/>
</dbReference>
<evidence type="ECO:0000313" key="2">
    <source>
        <dbReference type="EMBL" id="CAD7029287.1"/>
    </source>
</evidence>
<evidence type="ECO:0000313" key="3">
    <source>
        <dbReference type="Proteomes" id="UP000606921"/>
    </source>
</evidence>
<sequence>MFRRFACIALCLGLATLSAAQAGDPVADARKVISEQISAFLADDSEAAYALASPGMRGGVPDEKEFLDMVRERYAPVYRATKYAFGRSKLVGGGELVLQEVMIGAREGADWLAIYEMRLMDDGSYKVNGVRILRDGTSRGI</sequence>
<keyword evidence="3" id="KW-1185">Reference proteome</keyword>
<proteinExistence type="predicted"/>
<organism evidence="2 3">
    <name type="scientific">Pseudorhizobium endolithicum</name>
    <dbReference type="NCBI Taxonomy" id="1191678"/>
    <lineage>
        <taxon>Bacteria</taxon>
        <taxon>Pseudomonadati</taxon>
        <taxon>Pseudomonadota</taxon>
        <taxon>Alphaproteobacteria</taxon>
        <taxon>Hyphomicrobiales</taxon>
        <taxon>Rhizobiaceae</taxon>
        <taxon>Rhizobium/Agrobacterium group</taxon>
        <taxon>Pseudorhizobium</taxon>
    </lineage>
</organism>
<dbReference type="InterPro" id="IPR032347">
    <property type="entry name" value="DUF4864"/>
</dbReference>
<dbReference type="RefSeq" id="WP_142591933.1">
    <property type="nucleotide sequence ID" value="NZ_CABFWF030000007.1"/>
</dbReference>